<feature type="region of interest" description="Disordered" evidence="1">
    <location>
        <begin position="54"/>
        <end position="76"/>
    </location>
</feature>
<evidence type="ECO:0000313" key="2">
    <source>
        <dbReference type="EMBL" id="GAA4445661.1"/>
    </source>
</evidence>
<sequence>MVIALFSPLCLCDFLGKLELSQKPPSNAEYAHYHEYDHKYGWFHQSCKDDTRNWPKYPRRNSENRQGCVDTEPPQT</sequence>
<dbReference type="EMBL" id="BAABGA010000008">
    <property type="protein sequence ID" value="GAA4445661.1"/>
    <property type="molecule type" value="Genomic_DNA"/>
</dbReference>
<dbReference type="Proteomes" id="UP001500840">
    <property type="component" value="Unassembled WGS sequence"/>
</dbReference>
<evidence type="ECO:0000313" key="3">
    <source>
        <dbReference type="Proteomes" id="UP001500840"/>
    </source>
</evidence>
<gene>
    <name evidence="2" type="ORF">GCM10023156_05550</name>
</gene>
<protein>
    <recommendedName>
        <fullName evidence="4">Secreted protein</fullName>
    </recommendedName>
</protein>
<evidence type="ECO:0008006" key="4">
    <source>
        <dbReference type="Google" id="ProtNLM"/>
    </source>
</evidence>
<evidence type="ECO:0000256" key="1">
    <source>
        <dbReference type="SAM" id="MobiDB-lite"/>
    </source>
</evidence>
<proteinExistence type="predicted"/>
<accession>A0ABP8MB27</accession>
<keyword evidence="3" id="KW-1185">Reference proteome</keyword>
<reference evidence="3" key="1">
    <citation type="journal article" date="2019" name="Int. J. Syst. Evol. Microbiol.">
        <title>The Global Catalogue of Microorganisms (GCM) 10K type strain sequencing project: providing services to taxonomists for standard genome sequencing and annotation.</title>
        <authorList>
            <consortium name="The Broad Institute Genomics Platform"/>
            <consortium name="The Broad Institute Genome Sequencing Center for Infectious Disease"/>
            <person name="Wu L."/>
            <person name="Ma J."/>
        </authorList>
    </citation>
    <scope>NUCLEOTIDE SEQUENCE [LARGE SCALE GENOMIC DNA]</scope>
    <source>
        <strain evidence="3">JCM 17759</strain>
    </source>
</reference>
<organism evidence="2 3">
    <name type="scientific">Novipirellula rosea</name>
    <dbReference type="NCBI Taxonomy" id="1031540"/>
    <lineage>
        <taxon>Bacteria</taxon>
        <taxon>Pseudomonadati</taxon>
        <taxon>Planctomycetota</taxon>
        <taxon>Planctomycetia</taxon>
        <taxon>Pirellulales</taxon>
        <taxon>Pirellulaceae</taxon>
        <taxon>Novipirellula</taxon>
    </lineage>
</organism>
<name>A0ABP8MB27_9BACT</name>
<comment type="caution">
    <text evidence="2">The sequence shown here is derived from an EMBL/GenBank/DDBJ whole genome shotgun (WGS) entry which is preliminary data.</text>
</comment>